<evidence type="ECO:0000256" key="2">
    <source>
        <dbReference type="ARBA" id="ARBA00022723"/>
    </source>
</evidence>
<sequence length="159" mass="17323">MTDNEPDAQTKHTGGCQCGAVRYRISSFGRSSICHCRMCQKALGGPFAALVAVYELEYTRGEPAYYQSSNKVRRGFCNQCGSPLTFEFEGVNPDVTVTTLDDPGLAPPVVQLGLESMLPWCEGLADMPKEGAGAVETGIQSYQHPDHDTAIWPQKDMSE</sequence>
<reference evidence="6 7" key="1">
    <citation type="submission" date="2024-02" db="EMBL/GenBank/DDBJ databases">
        <title>Roseibium algae sp. nov., isolated from marine alga (Grateloupia sp.), showing potential in myo-inositol conversion.</title>
        <authorList>
            <person name="Wang Y."/>
        </authorList>
    </citation>
    <scope>NUCLEOTIDE SEQUENCE [LARGE SCALE GENOMIC DNA]</scope>
    <source>
        <strain evidence="6 7">H3510</strain>
    </source>
</reference>
<dbReference type="PROSITE" id="PS51891">
    <property type="entry name" value="CENP_V_GFA"/>
    <property type="match status" value="1"/>
</dbReference>
<evidence type="ECO:0000256" key="4">
    <source>
        <dbReference type="ARBA" id="ARBA00023239"/>
    </source>
</evidence>
<evidence type="ECO:0000259" key="5">
    <source>
        <dbReference type="PROSITE" id="PS51891"/>
    </source>
</evidence>
<dbReference type="PANTHER" id="PTHR33337">
    <property type="entry name" value="GFA DOMAIN-CONTAINING PROTEIN"/>
    <property type="match status" value="1"/>
</dbReference>
<dbReference type="SUPFAM" id="SSF51316">
    <property type="entry name" value="Mss4-like"/>
    <property type="match status" value="1"/>
</dbReference>
<dbReference type="RefSeq" id="WP_340276414.1">
    <property type="nucleotide sequence ID" value="NZ_JBAKIA010000015.1"/>
</dbReference>
<accession>A0ABU8TQ61</accession>
<evidence type="ECO:0000256" key="3">
    <source>
        <dbReference type="ARBA" id="ARBA00022833"/>
    </source>
</evidence>
<dbReference type="PANTHER" id="PTHR33337:SF40">
    <property type="entry name" value="CENP-V_GFA DOMAIN-CONTAINING PROTEIN-RELATED"/>
    <property type="match status" value="1"/>
</dbReference>
<proteinExistence type="inferred from homology"/>
<dbReference type="InterPro" id="IPR011057">
    <property type="entry name" value="Mss4-like_sf"/>
</dbReference>
<dbReference type="InterPro" id="IPR006913">
    <property type="entry name" value="CENP-V/GFA"/>
</dbReference>
<keyword evidence="7" id="KW-1185">Reference proteome</keyword>
<dbReference type="EMBL" id="JBAKIA010000015">
    <property type="protein sequence ID" value="MEJ8476067.1"/>
    <property type="molecule type" value="Genomic_DNA"/>
</dbReference>
<evidence type="ECO:0000313" key="7">
    <source>
        <dbReference type="Proteomes" id="UP001385499"/>
    </source>
</evidence>
<keyword evidence="2" id="KW-0479">Metal-binding</keyword>
<protein>
    <submittedName>
        <fullName evidence="6">GFA family protein</fullName>
    </submittedName>
</protein>
<feature type="domain" description="CENP-V/GFA" evidence="5">
    <location>
        <begin position="12"/>
        <end position="121"/>
    </location>
</feature>
<name>A0ABU8TQ61_9HYPH</name>
<keyword evidence="3" id="KW-0862">Zinc</keyword>
<dbReference type="Proteomes" id="UP001385499">
    <property type="component" value="Unassembled WGS sequence"/>
</dbReference>
<dbReference type="Pfam" id="PF04828">
    <property type="entry name" value="GFA"/>
    <property type="match status" value="1"/>
</dbReference>
<evidence type="ECO:0000256" key="1">
    <source>
        <dbReference type="ARBA" id="ARBA00005495"/>
    </source>
</evidence>
<keyword evidence="4" id="KW-0456">Lyase</keyword>
<dbReference type="Gene3D" id="3.90.1590.10">
    <property type="entry name" value="glutathione-dependent formaldehyde- activating enzyme (gfa)"/>
    <property type="match status" value="1"/>
</dbReference>
<organism evidence="6 7">
    <name type="scientific">Roseibium algae</name>
    <dbReference type="NCBI Taxonomy" id="3123038"/>
    <lineage>
        <taxon>Bacteria</taxon>
        <taxon>Pseudomonadati</taxon>
        <taxon>Pseudomonadota</taxon>
        <taxon>Alphaproteobacteria</taxon>
        <taxon>Hyphomicrobiales</taxon>
        <taxon>Stappiaceae</taxon>
        <taxon>Roseibium</taxon>
    </lineage>
</organism>
<gene>
    <name evidence="6" type="ORF">V6575_18400</name>
</gene>
<comment type="caution">
    <text evidence="6">The sequence shown here is derived from an EMBL/GenBank/DDBJ whole genome shotgun (WGS) entry which is preliminary data.</text>
</comment>
<evidence type="ECO:0000313" key="6">
    <source>
        <dbReference type="EMBL" id="MEJ8476067.1"/>
    </source>
</evidence>
<comment type="similarity">
    <text evidence="1">Belongs to the Gfa family.</text>
</comment>